<protein>
    <submittedName>
        <fullName evidence="8">Rhomboid family intramembrane serine protease</fullName>
    </submittedName>
</protein>
<keyword evidence="9" id="KW-1185">Reference proteome</keyword>
<dbReference type="EMBL" id="CP046056">
    <property type="protein sequence ID" value="QQD24838.1"/>
    <property type="molecule type" value="Genomic_DNA"/>
</dbReference>
<keyword evidence="4 5" id="KW-0472">Membrane</keyword>
<comment type="subcellular location">
    <subcellularLocation>
        <location evidence="1">Membrane</location>
        <topology evidence="1">Multi-pass membrane protein</topology>
    </subcellularLocation>
</comment>
<keyword evidence="2 5" id="KW-0812">Transmembrane</keyword>
<evidence type="ECO:0000259" key="7">
    <source>
        <dbReference type="Pfam" id="PF13453"/>
    </source>
</evidence>
<dbReference type="AlphaFoldDB" id="A0A9X7YP42"/>
<dbReference type="InterPro" id="IPR022764">
    <property type="entry name" value="Peptidase_S54_rhomboid_dom"/>
</dbReference>
<gene>
    <name evidence="8" type="ORF">GJQ55_10320</name>
</gene>
<evidence type="ECO:0000259" key="6">
    <source>
        <dbReference type="Pfam" id="PF01694"/>
    </source>
</evidence>
<dbReference type="GO" id="GO:0006508">
    <property type="term" value="P:proteolysis"/>
    <property type="evidence" value="ECO:0007669"/>
    <property type="project" value="UniProtKB-KW"/>
</dbReference>
<dbReference type="KEGG" id="vcw:GJQ55_10320"/>
<keyword evidence="8" id="KW-0645">Protease</keyword>
<name>A0A9X7YP42_9GAMM</name>
<dbReference type="InterPro" id="IPR035952">
    <property type="entry name" value="Rhomboid-like_sf"/>
</dbReference>
<dbReference type="GO" id="GO:0004252">
    <property type="term" value="F:serine-type endopeptidase activity"/>
    <property type="evidence" value="ECO:0007669"/>
    <property type="project" value="InterPro"/>
</dbReference>
<dbReference type="InterPro" id="IPR027392">
    <property type="entry name" value="TF_Znf"/>
</dbReference>
<evidence type="ECO:0000256" key="2">
    <source>
        <dbReference type="ARBA" id="ARBA00022692"/>
    </source>
</evidence>
<keyword evidence="3 5" id="KW-1133">Transmembrane helix</keyword>
<feature type="domain" description="Peptidase S54 rhomboid" evidence="6">
    <location>
        <begin position="194"/>
        <end position="340"/>
    </location>
</feature>
<keyword evidence="8" id="KW-0378">Hydrolase</keyword>
<organism evidence="8 9">
    <name type="scientific">Venatoribacter cucullus</name>
    <dbReference type="NCBI Taxonomy" id="2661630"/>
    <lineage>
        <taxon>Bacteria</taxon>
        <taxon>Pseudomonadati</taxon>
        <taxon>Pseudomonadota</taxon>
        <taxon>Gammaproteobacteria</taxon>
        <taxon>Oceanospirillales</taxon>
        <taxon>Oceanospirillaceae</taxon>
        <taxon>Venatoribacter</taxon>
    </lineage>
</organism>
<dbReference type="RefSeq" id="WP_228344898.1">
    <property type="nucleotide sequence ID" value="NZ_CP046056.1"/>
</dbReference>
<feature type="transmembrane region" description="Helical" evidence="5">
    <location>
        <begin position="259"/>
        <end position="278"/>
    </location>
</feature>
<dbReference type="GO" id="GO:0016020">
    <property type="term" value="C:membrane"/>
    <property type="evidence" value="ECO:0007669"/>
    <property type="project" value="UniProtKB-SubCell"/>
</dbReference>
<feature type="transmembrane region" description="Helical" evidence="5">
    <location>
        <begin position="298"/>
        <end position="315"/>
    </location>
</feature>
<dbReference type="InterPro" id="IPR050925">
    <property type="entry name" value="Rhomboid_protease_S54"/>
</dbReference>
<feature type="transmembrane region" description="Helical" evidence="5">
    <location>
        <begin position="233"/>
        <end position="253"/>
    </location>
</feature>
<sequence length="361" mass="40710">MANKGCPVCRHSILTPTQYHSQEIDACYHCGGLWFEKDEMNSVLSAIDNGHDNVDFTGQLGKRSGVSQRQCPDCQKSLQHYQLLEHYDLEVDVCHGCDGVWIDRDEIAAVQQSPRLRETLEKLNTQPNWKSWVFQFLSQMPVEYNIRPHRTPWVTWALVLINVLIYFSYAGSDNSMMAAITSFGSTPAELANGDQWWTPLTATFLHGSLLHLAGNMYFLWLTGDNLEDALGHWRFLGLYLLCGLGAGLISVLMNWNSNIPSVGASGAIAGLFGMYMLWFRHASLTFMIIVWQKKLSPFWYFGIWLGINLLGMVGNEGGVDYWAHIGGFVIGIIIGLSMHRWVMAQNPLLPLLAQPQARVLR</sequence>
<dbReference type="Pfam" id="PF01694">
    <property type="entry name" value="Rhomboid"/>
    <property type="match status" value="1"/>
</dbReference>
<feature type="transmembrane region" description="Helical" evidence="5">
    <location>
        <begin position="153"/>
        <end position="169"/>
    </location>
</feature>
<dbReference type="Gene3D" id="1.20.1540.10">
    <property type="entry name" value="Rhomboid-like"/>
    <property type="match status" value="1"/>
</dbReference>
<feature type="domain" description="Transcription factor zinc-finger" evidence="7">
    <location>
        <begin position="70"/>
        <end position="106"/>
    </location>
</feature>
<dbReference type="PANTHER" id="PTHR43731">
    <property type="entry name" value="RHOMBOID PROTEASE"/>
    <property type="match status" value="1"/>
</dbReference>
<evidence type="ECO:0000256" key="3">
    <source>
        <dbReference type="ARBA" id="ARBA00022989"/>
    </source>
</evidence>
<evidence type="ECO:0000256" key="1">
    <source>
        <dbReference type="ARBA" id="ARBA00004141"/>
    </source>
</evidence>
<dbReference type="Pfam" id="PF13453">
    <property type="entry name" value="Zn_ribbon_TFIIB"/>
    <property type="match status" value="2"/>
</dbReference>
<dbReference type="Proteomes" id="UP000596074">
    <property type="component" value="Chromosome"/>
</dbReference>
<dbReference type="SUPFAM" id="SSF144091">
    <property type="entry name" value="Rhomboid-like"/>
    <property type="match status" value="1"/>
</dbReference>
<proteinExistence type="predicted"/>
<evidence type="ECO:0000313" key="9">
    <source>
        <dbReference type="Proteomes" id="UP000596074"/>
    </source>
</evidence>
<dbReference type="PANTHER" id="PTHR43731:SF26">
    <property type="entry name" value="RHOMBOID-LIKE PROTEIN 10, CHLOROPLASTIC"/>
    <property type="match status" value="1"/>
</dbReference>
<feature type="transmembrane region" description="Helical" evidence="5">
    <location>
        <begin position="321"/>
        <end position="342"/>
    </location>
</feature>
<evidence type="ECO:0000313" key="8">
    <source>
        <dbReference type="EMBL" id="QQD24838.1"/>
    </source>
</evidence>
<reference evidence="8 9" key="1">
    <citation type="submission" date="2019-11" db="EMBL/GenBank/DDBJ databases">
        <title>Venatorbacter sp. nov. a predator of Campylobacter and other Gram-negative bacteria.</title>
        <authorList>
            <person name="Saeedi A."/>
            <person name="Cummings N.J."/>
            <person name="Connerton I.F."/>
            <person name="Connerton P.L."/>
        </authorList>
    </citation>
    <scope>NUCLEOTIDE SEQUENCE [LARGE SCALE GENOMIC DNA]</scope>
    <source>
        <strain evidence="8">XL5</strain>
    </source>
</reference>
<accession>A0A9X7YP42</accession>
<evidence type="ECO:0000256" key="4">
    <source>
        <dbReference type="ARBA" id="ARBA00023136"/>
    </source>
</evidence>
<feature type="domain" description="Transcription factor zinc-finger" evidence="7">
    <location>
        <begin position="6"/>
        <end position="45"/>
    </location>
</feature>
<evidence type="ECO:0000256" key="5">
    <source>
        <dbReference type="SAM" id="Phobius"/>
    </source>
</evidence>